<reference evidence="14" key="1">
    <citation type="submission" date="2020-09" db="EMBL/GenBank/DDBJ databases">
        <title>Iningainema tapete sp. nov. (Scytonemataceae, Cyanobacteria) from greenhouses in central Florida (USA) produces two types of nodularin with biosynthetic potential for microcystin-LR and anabaenopeptins.</title>
        <authorList>
            <person name="Berthold D.E."/>
            <person name="Lefler F.W."/>
            <person name="Huang I.-S."/>
            <person name="Abdulla H."/>
            <person name="Zimba P.V."/>
            <person name="Laughinghouse H.D. IV."/>
        </authorList>
    </citation>
    <scope>NUCLEOTIDE SEQUENCE</scope>
    <source>
        <strain evidence="14">BLCCT55</strain>
    </source>
</reference>
<feature type="transmembrane region" description="Helical" evidence="12">
    <location>
        <begin position="143"/>
        <end position="165"/>
    </location>
</feature>
<dbReference type="GO" id="GO:0001508">
    <property type="term" value="P:action potential"/>
    <property type="evidence" value="ECO:0007669"/>
    <property type="project" value="TreeGrafter"/>
</dbReference>
<keyword evidence="2" id="KW-0813">Transport</keyword>
<feature type="domain" description="Ion transport" evidence="13">
    <location>
        <begin position="51"/>
        <end position="220"/>
    </location>
</feature>
<dbReference type="InterPro" id="IPR005821">
    <property type="entry name" value="Ion_trans_dom"/>
</dbReference>
<evidence type="ECO:0000256" key="6">
    <source>
        <dbReference type="ARBA" id="ARBA00022882"/>
    </source>
</evidence>
<evidence type="ECO:0000256" key="4">
    <source>
        <dbReference type="ARBA" id="ARBA00022692"/>
    </source>
</evidence>
<feature type="transmembrane region" description="Helical" evidence="12">
    <location>
        <begin position="31"/>
        <end position="50"/>
    </location>
</feature>
<dbReference type="SUPFAM" id="SSF81324">
    <property type="entry name" value="Voltage-gated potassium channels"/>
    <property type="match status" value="1"/>
</dbReference>
<evidence type="ECO:0000313" key="15">
    <source>
        <dbReference type="Proteomes" id="UP000629098"/>
    </source>
</evidence>
<feature type="transmembrane region" description="Helical" evidence="12">
    <location>
        <begin position="56"/>
        <end position="75"/>
    </location>
</feature>
<keyword evidence="7" id="KW-0630">Potassium</keyword>
<evidence type="ECO:0000256" key="3">
    <source>
        <dbReference type="ARBA" id="ARBA00022538"/>
    </source>
</evidence>
<keyword evidence="6" id="KW-0851">Voltage-gated channel</keyword>
<evidence type="ECO:0000256" key="10">
    <source>
        <dbReference type="ARBA" id="ARBA00023136"/>
    </source>
</evidence>
<proteinExistence type="predicted"/>
<dbReference type="Proteomes" id="UP000629098">
    <property type="component" value="Unassembled WGS sequence"/>
</dbReference>
<keyword evidence="11" id="KW-0407">Ion channel</keyword>
<dbReference type="EMBL" id="JACXAE010000063">
    <property type="protein sequence ID" value="MBD2774009.1"/>
    <property type="molecule type" value="Genomic_DNA"/>
</dbReference>
<comment type="caution">
    <text evidence="14">The sequence shown here is derived from an EMBL/GenBank/DDBJ whole genome shotgun (WGS) entry which is preliminary data.</text>
</comment>
<dbReference type="InterPro" id="IPR028325">
    <property type="entry name" value="VG_K_chnl"/>
</dbReference>
<comment type="subcellular location">
    <subcellularLocation>
        <location evidence="1">Membrane</location>
        <topology evidence="1">Multi-pass membrane protein</topology>
    </subcellularLocation>
</comment>
<evidence type="ECO:0000313" key="14">
    <source>
        <dbReference type="EMBL" id="MBD2774009.1"/>
    </source>
</evidence>
<sequence length="270" mass="30239">MSDLNLTEKQAFDRERGEVLQQLEDWLETPMLVLGFAWLALFVIELIWGLNPLLEAVSTSIWIIFILDFLVKLALAPRKLSYLKSNWLTAFSLMLPALRTFRIVRVVRTLRTVRAVRGLRLLRVMTRANRSMRALGASVSRRGFGYVVMLTAIVTLVGAAGMYAFENEVDGGGLNNYGAALWWTAMLMTTMGSEYWPKSPEGRVLCFILSLYAFAVFGYVTATLATFFVGRDADDDEAELAGAKSIEALQGEITALRAEIHILLERNSKT</sequence>
<evidence type="ECO:0000256" key="8">
    <source>
        <dbReference type="ARBA" id="ARBA00022989"/>
    </source>
</evidence>
<evidence type="ECO:0000256" key="5">
    <source>
        <dbReference type="ARBA" id="ARBA00022826"/>
    </source>
</evidence>
<evidence type="ECO:0000256" key="7">
    <source>
        <dbReference type="ARBA" id="ARBA00022958"/>
    </source>
</evidence>
<keyword evidence="3" id="KW-0633">Potassium transport</keyword>
<keyword evidence="15" id="KW-1185">Reference proteome</keyword>
<dbReference type="PANTHER" id="PTHR11537">
    <property type="entry name" value="VOLTAGE-GATED POTASSIUM CHANNEL"/>
    <property type="match status" value="1"/>
</dbReference>
<dbReference type="RefSeq" id="WP_190830477.1">
    <property type="nucleotide sequence ID" value="NZ_CAWPPI010000063.1"/>
</dbReference>
<evidence type="ECO:0000259" key="13">
    <source>
        <dbReference type="Pfam" id="PF00520"/>
    </source>
</evidence>
<dbReference type="GO" id="GO:0008076">
    <property type="term" value="C:voltage-gated potassium channel complex"/>
    <property type="evidence" value="ECO:0007669"/>
    <property type="project" value="InterPro"/>
</dbReference>
<name>A0A8J6XEE3_9CYAN</name>
<organism evidence="14 15">
    <name type="scientific">Iningainema tapete BLCC-T55</name>
    <dbReference type="NCBI Taxonomy" id="2748662"/>
    <lineage>
        <taxon>Bacteria</taxon>
        <taxon>Bacillati</taxon>
        <taxon>Cyanobacteriota</taxon>
        <taxon>Cyanophyceae</taxon>
        <taxon>Nostocales</taxon>
        <taxon>Scytonemataceae</taxon>
        <taxon>Iningainema tapete</taxon>
    </lineage>
</organism>
<dbReference type="PRINTS" id="PR00169">
    <property type="entry name" value="KCHANNEL"/>
</dbReference>
<keyword evidence="8 12" id="KW-1133">Transmembrane helix</keyword>
<evidence type="ECO:0000256" key="12">
    <source>
        <dbReference type="SAM" id="Phobius"/>
    </source>
</evidence>
<keyword evidence="4 12" id="KW-0812">Transmembrane</keyword>
<evidence type="ECO:0000256" key="1">
    <source>
        <dbReference type="ARBA" id="ARBA00004141"/>
    </source>
</evidence>
<dbReference type="Pfam" id="PF00520">
    <property type="entry name" value="Ion_trans"/>
    <property type="match status" value="1"/>
</dbReference>
<dbReference type="InterPro" id="IPR027359">
    <property type="entry name" value="Volt_channel_dom_sf"/>
</dbReference>
<keyword evidence="9" id="KW-0406">Ion transport</keyword>
<feature type="transmembrane region" description="Helical" evidence="12">
    <location>
        <begin position="177"/>
        <end position="197"/>
    </location>
</feature>
<evidence type="ECO:0000256" key="11">
    <source>
        <dbReference type="ARBA" id="ARBA00023303"/>
    </source>
</evidence>
<gene>
    <name evidence="14" type="ORF">ICL16_18510</name>
</gene>
<evidence type="ECO:0000256" key="9">
    <source>
        <dbReference type="ARBA" id="ARBA00023065"/>
    </source>
</evidence>
<dbReference type="PANTHER" id="PTHR11537:SF254">
    <property type="entry name" value="POTASSIUM VOLTAGE-GATED CHANNEL PROTEIN SHAB"/>
    <property type="match status" value="1"/>
</dbReference>
<protein>
    <submittedName>
        <fullName evidence="14">Ion transporter</fullName>
    </submittedName>
</protein>
<accession>A0A8J6XEE3</accession>
<dbReference type="Gene3D" id="1.10.287.70">
    <property type="match status" value="1"/>
</dbReference>
<dbReference type="Gene3D" id="1.20.120.350">
    <property type="entry name" value="Voltage-gated potassium channels. Chain C"/>
    <property type="match status" value="1"/>
</dbReference>
<dbReference type="Gene3D" id="1.20.5.110">
    <property type="match status" value="1"/>
</dbReference>
<dbReference type="AlphaFoldDB" id="A0A8J6XEE3"/>
<dbReference type="GO" id="GO:0005249">
    <property type="term" value="F:voltage-gated potassium channel activity"/>
    <property type="evidence" value="ECO:0007669"/>
    <property type="project" value="InterPro"/>
</dbReference>
<keyword evidence="5" id="KW-0631">Potassium channel</keyword>
<keyword evidence="10 12" id="KW-0472">Membrane</keyword>
<evidence type="ECO:0000256" key="2">
    <source>
        <dbReference type="ARBA" id="ARBA00022448"/>
    </source>
</evidence>
<feature type="transmembrane region" description="Helical" evidence="12">
    <location>
        <begin position="204"/>
        <end position="229"/>
    </location>
</feature>